<evidence type="ECO:0000313" key="2">
    <source>
        <dbReference type="EMBL" id="GAE94248.1"/>
    </source>
</evidence>
<accession>W4VN28</accession>
<name>W4VN28_9BACI</name>
<dbReference type="GO" id="GO:0030976">
    <property type="term" value="F:thiamine pyrophosphate binding"/>
    <property type="evidence" value="ECO:0007669"/>
    <property type="project" value="InterPro"/>
</dbReference>
<keyword evidence="2" id="KW-0670">Pyruvate</keyword>
<dbReference type="EMBL" id="BAVS01000021">
    <property type="protein sequence ID" value="GAE94248.1"/>
    <property type="molecule type" value="Genomic_DNA"/>
</dbReference>
<organism evidence="2 3">
    <name type="scientific">Gracilibacillus boraciitolerans JCM 21714</name>
    <dbReference type="NCBI Taxonomy" id="1298598"/>
    <lineage>
        <taxon>Bacteria</taxon>
        <taxon>Bacillati</taxon>
        <taxon>Bacillota</taxon>
        <taxon>Bacilli</taxon>
        <taxon>Bacillales</taxon>
        <taxon>Bacillaceae</taxon>
        <taxon>Gracilibacillus</taxon>
    </lineage>
</organism>
<dbReference type="GO" id="GO:0003824">
    <property type="term" value="F:catalytic activity"/>
    <property type="evidence" value="ECO:0007669"/>
    <property type="project" value="InterPro"/>
</dbReference>
<reference evidence="2 3" key="1">
    <citation type="journal article" date="2014" name="Genome Announc.">
        <title>Draft Genome Sequence of the Boron-Tolerant and Moderately Halotolerant Bacterium Gracilibacillus boraciitolerans JCM 21714T.</title>
        <authorList>
            <person name="Ahmed I."/>
            <person name="Oshima K."/>
            <person name="Suda W."/>
            <person name="Kitamura K."/>
            <person name="Iida T."/>
            <person name="Ohmori Y."/>
            <person name="Fujiwara T."/>
            <person name="Hattori M."/>
            <person name="Ohkuma M."/>
        </authorList>
    </citation>
    <scope>NUCLEOTIDE SEQUENCE [LARGE SCALE GENOMIC DNA]</scope>
    <source>
        <strain evidence="2 3">JCM 21714</strain>
    </source>
</reference>
<comment type="caution">
    <text evidence="2">The sequence shown here is derived from an EMBL/GenBank/DDBJ whole genome shotgun (WGS) entry which is preliminary data.</text>
</comment>
<dbReference type="InterPro" id="IPR047211">
    <property type="entry name" value="POXB-like"/>
</dbReference>
<dbReference type="SUPFAM" id="SSF52518">
    <property type="entry name" value="Thiamin diphosphate-binding fold (THDP-binding)"/>
    <property type="match status" value="1"/>
</dbReference>
<dbReference type="STRING" id="1298598.JCM21714_3388"/>
<dbReference type="PANTHER" id="PTHR42981:SF2">
    <property type="entry name" value="PYRUVATE DEHYDROGENASE [UBIQUINONE]"/>
    <property type="match status" value="1"/>
</dbReference>
<dbReference type="Proteomes" id="UP000019102">
    <property type="component" value="Unassembled WGS sequence"/>
</dbReference>
<keyword evidence="3" id="KW-1185">Reference proteome</keyword>
<sequence>MVMQDFLTAVKYQLPMTIIILNNEKLGMIKYEQELIGNIPYETDLENVNFGKFAITCGGNGFHVNSVEELEAALKAAKNQQLPTIIDVEIEDRAPLPGKIEWDQAFSYSKHLWKKLVENEREWDMPPLKTILKRLF</sequence>
<dbReference type="PANTHER" id="PTHR42981">
    <property type="entry name" value="PYRUVATE DEHYDROGENASE [UBIQUINONE]"/>
    <property type="match status" value="1"/>
</dbReference>
<dbReference type="AlphaFoldDB" id="W4VN28"/>
<gene>
    <name evidence="2" type="ORF">JCM21714_3388</name>
</gene>
<feature type="domain" description="Thiamine pyrophosphate enzyme TPP-binding" evidence="1">
    <location>
        <begin position="1"/>
        <end position="88"/>
    </location>
</feature>
<dbReference type="InterPro" id="IPR011766">
    <property type="entry name" value="TPP_enzyme_TPP-bd"/>
</dbReference>
<dbReference type="Pfam" id="PF02775">
    <property type="entry name" value="TPP_enzyme_C"/>
    <property type="match status" value="1"/>
</dbReference>
<evidence type="ECO:0000259" key="1">
    <source>
        <dbReference type="Pfam" id="PF02775"/>
    </source>
</evidence>
<dbReference type="Gene3D" id="3.40.50.970">
    <property type="match status" value="1"/>
</dbReference>
<dbReference type="InterPro" id="IPR029061">
    <property type="entry name" value="THDP-binding"/>
</dbReference>
<protein>
    <submittedName>
        <fullName evidence="2">Pyruvate oxidase</fullName>
    </submittedName>
</protein>
<evidence type="ECO:0000313" key="3">
    <source>
        <dbReference type="Proteomes" id="UP000019102"/>
    </source>
</evidence>
<dbReference type="eggNOG" id="COG0028">
    <property type="taxonomic scope" value="Bacteria"/>
</dbReference>
<proteinExistence type="predicted"/>